<dbReference type="Proteomes" id="UP000184267">
    <property type="component" value="Unassembled WGS sequence"/>
</dbReference>
<keyword evidence="15" id="KW-0732">Signal</keyword>
<protein>
    <submittedName>
        <fullName evidence="16">O-methylsterigmatocystin oxidoreductase</fullName>
    </submittedName>
</protein>
<keyword evidence="8" id="KW-1133">Transmembrane helix</keyword>
<evidence type="ECO:0000256" key="15">
    <source>
        <dbReference type="SAM" id="SignalP"/>
    </source>
</evidence>
<dbReference type="STRING" id="154538.A0A1M2VBX9"/>
<comment type="cofactor">
    <cofactor evidence="1 13">
        <name>heme</name>
        <dbReference type="ChEBI" id="CHEBI:30413"/>
    </cofactor>
</comment>
<dbReference type="InterPro" id="IPR050364">
    <property type="entry name" value="Cytochrome_P450_fung"/>
</dbReference>
<dbReference type="GO" id="GO:0005506">
    <property type="term" value="F:iron ion binding"/>
    <property type="evidence" value="ECO:0007669"/>
    <property type="project" value="InterPro"/>
</dbReference>
<evidence type="ECO:0000313" key="16">
    <source>
        <dbReference type="EMBL" id="OJT05055.1"/>
    </source>
</evidence>
<keyword evidence="11 14" id="KW-0503">Monooxygenase</keyword>
<dbReference type="OMA" id="PGIIPHK"/>
<keyword evidence="12" id="KW-0472">Membrane</keyword>
<accession>A0A1M2VBX9</accession>
<dbReference type="Pfam" id="PF00067">
    <property type="entry name" value="p450"/>
    <property type="match status" value="1"/>
</dbReference>
<dbReference type="OrthoDB" id="2789670at2759"/>
<dbReference type="PRINTS" id="PR00463">
    <property type="entry name" value="EP450I"/>
</dbReference>
<keyword evidence="6" id="KW-0812">Transmembrane</keyword>
<organism evidence="16 17">
    <name type="scientific">Trametes pubescens</name>
    <name type="common">White-rot fungus</name>
    <dbReference type="NCBI Taxonomy" id="154538"/>
    <lineage>
        <taxon>Eukaryota</taxon>
        <taxon>Fungi</taxon>
        <taxon>Dikarya</taxon>
        <taxon>Basidiomycota</taxon>
        <taxon>Agaricomycotina</taxon>
        <taxon>Agaricomycetes</taxon>
        <taxon>Polyporales</taxon>
        <taxon>Polyporaceae</taxon>
        <taxon>Trametes</taxon>
    </lineage>
</organism>
<dbReference type="InterPro" id="IPR017972">
    <property type="entry name" value="Cyt_P450_CS"/>
</dbReference>
<evidence type="ECO:0000256" key="14">
    <source>
        <dbReference type="RuleBase" id="RU000461"/>
    </source>
</evidence>
<dbReference type="EMBL" id="MNAD01001491">
    <property type="protein sequence ID" value="OJT05055.1"/>
    <property type="molecule type" value="Genomic_DNA"/>
</dbReference>
<proteinExistence type="inferred from homology"/>
<reference evidence="16 17" key="1">
    <citation type="submission" date="2016-10" db="EMBL/GenBank/DDBJ databases">
        <title>Genome sequence of the basidiomycete white-rot fungus Trametes pubescens.</title>
        <authorList>
            <person name="Makela M.R."/>
            <person name="Granchi Z."/>
            <person name="Peng M."/>
            <person name="De Vries R.P."/>
            <person name="Grigoriev I."/>
            <person name="Riley R."/>
            <person name="Hilden K."/>
        </authorList>
    </citation>
    <scope>NUCLEOTIDE SEQUENCE [LARGE SCALE GENOMIC DNA]</scope>
    <source>
        <strain evidence="16 17">FBCC735</strain>
    </source>
</reference>
<evidence type="ECO:0000256" key="1">
    <source>
        <dbReference type="ARBA" id="ARBA00001971"/>
    </source>
</evidence>
<feature type="binding site" description="axial binding residue" evidence="13">
    <location>
        <position position="135"/>
    </location>
    <ligand>
        <name>heme</name>
        <dbReference type="ChEBI" id="CHEBI:30413"/>
    </ligand>
    <ligandPart>
        <name>Fe</name>
        <dbReference type="ChEBI" id="CHEBI:18248"/>
    </ligandPart>
</feature>
<evidence type="ECO:0000256" key="4">
    <source>
        <dbReference type="ARBA" id="ARBA00010617"/>
    </source>
</evidence>
<gene>
    <name evidence="16" type="ORF">TRAPUB_4120</name>
</gene>
<dbReference type="PANTHER" id="PTHR46300:SF7">
    <property type="entry name" value="P450, PUTATIVE (EUROFUNG)-RELATED"/>
    <property type="match status" value="1"/>
</dbReference>
<evidence type="ECO:0000256" key="2">
    <source>
        <dbReference type="ARBA" id="ARBA00004167"/>
    </source>
</evidence>
<dbReference type="PRINTS" id="PR00385">
    <property type="entry name" value="P450"/>
</dbReference>
<evidence type="ECO:0000313" key="17">
    <source>
        <dbReference type="Proteomes" id="UP000184267"/>
    </source>
</evidence>
<keyword evidence="17" id="KW-1185">Reference proteome</keyword>
<comment type="pathway">
    <text evidence="3">Secondary metabolite biosynthesis.</text>
</comment>
<dbReference type="GO" id="GO:0016020">
    <property type="term" value="C:membrane"/>
    <property type="evidence" value="ECO:0007669"/>
    <property type="project" value="UniProtKB-SubCell"/>
</dbReference>
<dbReference type="GO" id="GO:0020037">
    <property type="term" value="F:heme binding"/>
    <property type="evidence" value="ECO:0007669"/>
    <property type="project" value="InterPro"/>
</dbReference>
<dbReference type="Gene3D" id="1.10.630.10">
    <property type="entry name" value="Cytochrome P450"/>
    <property type="match status" value="1"/>
</dbReference>
<dbReference type="SUPFAM" id="SSF48264">
    <property type="entry name" value="Cytochrome P450"/>
    <property type="match status" value="1"/>
</dbReference>
<name>A0A1M2VBX9_TRAPU</name>
<comment type="caution">
    <text evidence="16">The sequence shown here is derived from an EMBL/GenBank/DDBJ whole genome shotgun (WGS) entry which is preliminary data.</text>
</comment>
<dbReference type="InterPro" id="IPR002401">
    <property type="entry name" value="Cyt_P450_E_grp-I"/>
</dbReference>
<evidence type="ECO:0000256" key="6">
    <source>
        <dbReference type="ARBA" id="ARBA00022692"/>
    </source>
</evidence>
<keyword evidence="9 14" id="KW-0560">Oxidoreductase</keyword>
<feature type="chain" id="PRO_5012657115" evidence="15">
    <location>
        <begin position="29"/>
        <end position="202"/>
    </location>
</feature>
<sequence>MLIQTVATLSTFLLCMMLFPEVQRKAQAEIDAIVGGDRLPRIADRDALPYVGAILKEILCWRPVVPMVPRCVTQDDVYRTWHIPAGTSMVGNIWTALHDPARYADPDAFRPERFLPPENAPDSANFAFGFGPRACPGEAVAHASLFCILACILAVFDIAMPVGADGEPVRPEMVWSSGVTRSITARSAAAEELINRARDEVE</sequence>
<dbReference type="PANTHER" id="PTHR46300">
    <property type="entry name" value="P450, PUTATIVE (EUROFUNG)-RELATED-RELATED"/>
    <property type="match status" value="1"/>
</dbReference>
<evidence type="ECO:0000256" key="9">
    <source>
        <dbReference type="ARBA" id="ARBA00023002"/>
    </source>
</evidence>
<feature type="signal peptide" evidence="15">
    <location>
        <begin position="1"/>
        <end position="28"/>
    </location>
</feature>
<dbReference type="AlphaFoldDB" id="A0A1M2VBX9"/>
<evidence type="ECO:0000256" key="7">
    <source>
        <dbReference type="ARBA" id="ARBA00022723"/>
    </source>
</evidence>
<keyword evidence="7 13" id="KW-0479">Metal-binding</keyword>
<comment type="similarity">
    <text evidence="4 14">Belongs to the cytochrome P450 family.</text>
</comment>
<evidence type="ECO:0000256" key="8">
    <source>
        <dbReference type="ARBA" id="ARBA00022989"/>
    </source>
</evidence>
<keyword evidence="5 13" id="KW-0349">Heme</keyword>
<comment type="subcellular location">
    <subcellularLocation>
        <location evidence="2">Membrane</location>
        <topology evidence="2">Single-pass membrane protein</topology>
    </subcellularLocation>
</comment>
<keyword evidence="10 13" id="KW-0408">Iron</keyword>
<evidence type="ECO:0000256" key="13">
    <source>
        <dbReference type="PIRSR" id="PIRSR602401-1"/>
    </source>
</evidence>
<evidence type="ECO:0000256" key="5">
    <source>
        <dbReference type="ARBA" id="ARBA00022617"/>
    </source>
</evidence>
<evidence type="ECO:0000256" key="12">
    <source>
        <dbReference type="ARBA" id="ARBA00023136"/>
    </source>
</evidence>
<evidence type="ECO:0000256" key="10">
    <source>
        <dbReference type="ARBA" id="ARBA00023004"/>
    </source>
</evidence>
<dbReference type="InterPro" id="IPR001128">
    <property type="entry name" value="Cyt_P450"/>
</dbReference>
<dbReference type="GO" id="GO:0016705">
    <property type="term" value="F:oxidoreductase activity, acting on paired donors, with incorporation or reduction of molecular oxygen"/>
    <property type="evidence" value="ECO:0007669"/>
    <property type="project" value="InterPro"/>
</dbReference>
<dbReference type="PROSITE" id="PS00086">
    <property type="entry name" value="CYTOCHROME_P450"/>
    <property type="match status" value="1"/>
</dbReference>
<evidence type="ECO:0000256" key="3">
    <source>
        <dbReference type="ARBA" id="ARBA00005179"/>
    </source>
</evidence>
<dbReference type="GO" id="GO:0004497">
    <property type="term" value="F:monooxygenase activity"/>
    <property type="evidence" value="ECO:0007669"/>
    <property type="project" value="UniProtKB-KW"/>
</dbReference>
<dbReference type="InterPro" id="IPR036396">
    <property type="entry name" value="Cyt_P450_sf"/>
</dbReference>
<evidence type="ECO:0000256" key="11">
    <source>
        <dbReference type="ARBA" id="ARBA00023033"/>
    </source>
</evidence>